<reference evidence="3" key="1">
    <citation type="submission" date="2021-01" db="EMBL/GenBank/DDBJ databases">
        <authorList>
            <consortium name="Genoscope - CEA"/>
            <person name="William W."/>
        </authorList>
    </citation>
    <scope>NUCLEOTIDE SEQUENCE</scope>
</reference>
<dbReference type="Pfam" id="PF13812">
    <property type="entry name" value="PPR_3"/>
    <property type="match status" value="1"/>
</dbReference>
<keyword evidence="2" id="KW-0677">Repeat</keyword>
<dbReference type="Proteomes" id="UP001295469">
    <property type="component" value="Chromosome C04"/>
</dbReference>
<dbReference type="PANTHER" id="PTHR47874">
    <property type="entry name" value="EXPRESSED PROTEIN"/>
    <property type="match status" value="1"/>
</dbReference>
<sequence length="557" mass="64176">MDSIQLPPPIILVCPSLRYKCSSRTNYDRHAKFKIVDSPHYYPFAVPESSLPYSYFGHLLNPLYWRCQDKLLLKMTAAAAAGGGDDDDDDNDDDDEKINRPLCYRHCKGSFFRGDFDVTDPQIRSFPSTYTQILKFMKFMKLSSQFIDKFTRVSTLPAHHADLIQKVSILKDELLSMVLDQKGHFLLTSYRDRAGTVELMDQLFSLPYLALQVLEWRRRQLDWCIPLTSEEYAKGIKIAGRARDISFAVSLFNEAGKKRSQTAPIYNALMSAYMYNGLAEECQSVFIDFIRQTHCAPTVGTYNILISVYGRLLMVKNMETKAFEEMRKRKLSLSSSTYNCLLAGYVTAWEWDKMEATFREIKTEVLWLEPRYVYCKKAVEGRVEKIESLLSLLSGEEEYYPWLNVLLIRLYVQEDILESMERRIDEAFERNTCVNKSSIMRAITAAYFRCNEVDSLVKFVKRAESAGWKLCRSLYHCKIMMYGSQKRFEEMEGAVNEMGESNYGIVTKTFAIMCKAYKSLGMESNAEKVMGKMLKHGYLCAPKTSLTQASLDEPQLA</sequence>
<gene>
    <name evidence="3" type="ORF">DARMORV10_C04P19810.1</name>
</gene>
<evidence type="ECO:0000256" key="1">
    <source>
        <dbReference type="ARBA" id="ARBA00007626"/>
    </source>
</evidence>
<evidence type="ECO:0000313" key="3">
    <source>
        <dbReference type="EMBL" id="CAF1827241.1"/>
    </source>
</evidence>
<proteinExistence type="inferred from homology"/>
<accession>A0A816JE02</accession>
<evidence type="ECO:0000256" key="2">
    <source>
        <dbReference type="ARBA" id="ARBA00022737"/>
    </source>
</evidence>
<dbReference type="Gene3D" id="1.25.40.10">
    <property type="entry name" value="Tetratricopeptide repeat domain"/>
    <property type="match status" value="2"/>
</dbReference>
<dbReference type="Pfam" id="PF01535">
    <property type="entry name" value="PPR"/>
    <property type="match status" value="1"/>
</dbReference>
<dbReference type="InterPro" id="IPR044179">
    <property type="entry name" value="PPR5-like"/>
</dbReference>
<organism evidence="3">
    <name type="scientific">Brassica napus</name>
    <name type="common">Rape</name>
    <dbReference type="NCBI Taxonomy" id="3708"/>
    <lineage>
        <taxon>Eukaryota</taxon>
        <taxon>Viridiplantae</taxon>
        <taxon>Streptophyta</taxon>
        <taxon>Embryophyta</taxon>
        <taxon>Tracheophyta</taxon>
        <taxon>Spermatophyta</taxon>
        <taxon>Magnoliopsida</taxon>
        <taxon>eudicotyledons</taxon>
        <taxon>Gunneridae</taxon>
        <taxon>Pentapetalae</taxon>
        <taxon>rosids</taxon>
        <taxon>malvids</taxon>
        <taxon>Brassicales</taxon>
        <taxon>Brassicaceae</taxon>
        <taxon>Brassiceae</taxon>
        <taxon>Brassica</taxon>
    </lineage>
</organism>
<dbReference type="GO" id="GO:0003729">
    <property type="term" value="F:mRNA binding"/>
    <property type="evidence" value="ECO:0007669"/>
    <property type="project" value="InterPro"/>
</dbReference>
<protein>
    <submittedName>
        <fullName evidence="3">(rape) hypothetical protein</fullName>
    </submittedName>
</protein>
<name>A0A816JE02_BRANA</name>
<dbReference type="InterPro" id="IPR002885">
    <property type="entry name" value="PPR_rpt"/>
</dbReference>
<dbReference type="InterPro" id="IPR011990">
    <property type="entry name" value="TPR-like_helical_dom_sf"/>
</dbReference>
<dbReference type="AlphaFoldDB" id="A0A816JE02"/>
<dbReference type="EMBL" id="HG994368">
    <property type="protein sequence ID" value="CAF1827241.1"/>
    <property type="molecule type" value="Genomic_DNA"/>
</dbReference>
<comment type="similarity">
    <text evidence="1">Belongs to the PPR family. P subfamily.</text>
</comment>
<dbReference type="PANTHER" id="PTHR47874:SF1">
    <property type="entry name" value="OS05G0407900 PROTEIN"/>
    <property type="match status" value="1"/>
</dbReference>